<organism evidence="2 3">
    <name type="scientific">Roseateles aquae</name>
    <dbReference type="NCBI Taxonomy" id="3077235"/>
    <lineage>
        <taxon>Bacteria</taxon>
        <taxon>Pseudomonadati</taxon>
        <taxon>Pseudomonadota</taxon>
        <taxon>Betaproteobacteria</taxon>
        <taxon>Burkholderiales</taxon>
        <taxon>Sphaerotilaceae</taxon>
        <taxon>Roseateles</taxon>
    </lineage>
</organism>
<dbReference type="EMBL" id="JAVXZY010000006">
    <property type="protein sequence ID" value="MDT9000786.1"/>
    <property type="molecule type" value="Genomic_DNA"/>
</dbReference>
<proteinExistence type="predicted"/>
<dbReference type="Gene3D" id="3.30.70.100">
    <property type="match status" value="1"/>
</dbReference>
<dbReference type="PROSITE" id="PS50925">
    <property type="entry name" value="BLUF"/>
    <property type="match status" value="1"/>
</dbReference>
<name>A0ABU3PDT9_9BURK</name>
<sequence>MPAPIFQLIYASEARAGLGHEDLLRLLVQSRRANAECGLSGILLHCRGQFLQVLEGDRATIEALLERIEADERHQNLRVALAHVVAQRDFEQWTMALYDIEPAALAQDSALAAFFQPDFDISALRYGSPSSFLLRAFRELSLLEVQTG</sequence>
<dbReference type="InterPro" id="IPR036046">
    <property type="entry name" value="Acylphosphatase-like_dom_sf"/>
</dbReference>
<gene>
    <name evidence="2" type="ORF">RQP53_16030</name>
</gene>
<dbReference type="RefSeq" id="WP_315651668.1">
    <property type="nucleotide sequence ID" value="NZ_JAVXZY010000006.1"/>
</dbReference>
<accession>A0ABU3PDT9</accession>
<evidence type="ECO:0000313" key="3">
    <source>
        <dbReference type="Proteomes" id="UP001246372"/>
    </source>
</evidence>
<comment type="caution">
    <text evidence="2">The sequence shown here is derived from an EMBL/GenBank/DDBJ whole genome shotgun (WGS) entry which is preliminary data.</text>
</comment>
<feature type="domain" description="BLUF" evidence="1">
    <location>
        <begin position="5"/>
        <end position="96"/>
    </location>
</feature>
<protein>
    <submittedName>
        <fullName evidence="2">BLUF domain-containing protein</fullName>
    </submittedName>
</protein>
<dbReference type="SMART" id="SM01034">
    <property type="entry name" value="BLUF"/>
    <property type="match status" value="1"/>
</dbReference>
<evidence type="ECO:0000259" key="1">
    <source>
        <dbReference type="PROSITE" id="PS50925"/>
    </source>
</evidence>
<keyword evidence="3" id="KW-1185">Reference proteome</keyword>
<dbReference type="InterPro" id="IPR007024">
    <property type="entry name" value="BLUF_domain"/>
</dbReference>
<evidence type="ECO:0000313" key="2">
    <source>
        <dbReference type="EMBL" id="MDT9000786.1"/>
    </source>
</evidence>
<dbReference type="SUPFAM" id="SSF54975">
    <property type="entry name" value="Acylphosphatase/BLUF domain-like"/>
    <property type="match status" value="1"/>
</dbReference>
<reference evidence="2" key="1">
    <citation type="submission" date="2023-09" db="EMBL/GenBank/DDBJ databases">
        <title>Paucibacter sp. APW11 Genome sequencing and assembly.</title>
        <authorList>
            <person name="Kim I."/>
        </authorList>
    </citation>
    <scope>NUCLEOTIDE SEQUENCE</scope>
    <source>
        <strain evidence="2">APW11</strain>
    </source>
</reference>
<dbReference type="Proteomes" id="UP001246372">
    <property type="component" value="Unassembled WGS sequence"/>
</dbReference>
<dbReference type="Pfam" id="PF04940">
    <property type="entry name" value="BLUF"/>
    <property type="match status" value="1"/>
</dbReference>